<organism evidence="2 3">
    <name type="scientific">Streptomyces humicola</name>
    <dbReference type="NCBI Taxonomy" id="2953240"/>
    <lineage>
        <taxon>Bacteria</taxon>
        <taxon>Bacillati</taxon>
        <taxon>Actinomycetota</taxon>
        <taxon>Actinomycetes</taxon>
        <taxon>Kitasatosporales</taxon>
        <taxon>Streptomycetaceae</taxon>
        <taxon>Streptomyces</taxon>
    </lineage>
</organism>
<name>A0ABT1PZ06_9ACTN</name>
<dbReference type="Proteomes" id="UP001057702">
    <property type="component" value="Unassembled WGS sequence"/>
</dbReference>
<sequence length="209" mass="22243">MSESTWDSSYGRHARGIWGIDRHGEWRDDSPGPAAPESEYVTVAGADWLASASSFPRSVQALWSARPTSPSVLPCGTAFDVVNLPALFGRRVLDRLWAAGPGCGPVASHRGRMLLFAAPGTADRLPALLAWEEWGASVPPLLFHGLGDAVTVPPLVPSERAADGARARWLVAPDARHPWLPGADVLLWACLRASRAEAVTEALVAADPT</sequence>
<comment type="caution">
    <text evidence="2">The sequence shown here is derived from an EMBL/GenBank/DDBJ whole genome shotgun (WGS) entry which is preliminary data.</text>
</comment>
<evidence type="ECO:0000313" key="3">
    <source>
        <dbReference type="Proteomes" id="UP001057702"/>
    </source>
</evidence>
<gene>
    <name evidence="2" type="ORF">NGB36_20310</name>
</gene>
<dbReference type="RefSeq" id="WP_255921787.1">
    <property type="nucleotide sequence ID" value="NZ_JANFNG010000016.1"/>
</dbReference>
<keyword evidence="3" id="KW-1185">Reference proteome</keyword>
<dbReference type="Pfam" id="PF09250">
    <property type="entry name" value="Prim-Pol"/>
    <property type="match status" value="1"/>
</dbReference>
<feature type="domain" description="DNA primase/polymerase bifunctional N-terminal" evidence="1">
    <location>
        <begin position="46"/>
        <end position="173"/>
    </location>
</feature>
<reference evidence="2" key="1">
    <citation type="submission" date="2022-06" db="EMBL/GenBank/DDBJ databases">
        <title>Draft genome sequence of Streptomyces sp. RB6PN25 isolated from peat swamp forest in Thailand.</title>
        <authorList>
            <person name="Duangmal K."/>
            <person name="Klaysubun C."/>
        </authorList>
    </citation>
    <scope>NUCLEOTIDE SEQUENCE</scope>
    <source>
        <strain evidence="2">RB6PN25</strain>
    </source>
</reference>
<protein>
    <submittedName>
        <fullName evidence="2">Bifunctional DNA primase/polymerase</fullName>
    </submittedName>
</protein>
<dbReference type="EMBL" id="JANFNG010000016">
    <property type="protein sequence ID" value="MCQ4082881.1"/>
    <property type="molecule type" value="Genomic_DNA"/>
</dbReference>
<evidence type="ECO:0000259" key="1">
    <source>
        <dbReference type="Pfam" id="PF09250"/>
    </source>
</evidence>
<proteinExistence type="predicted"/>
<accession>A0ABT1PZ06</accession>
<dbReference type="InterPro" id="IPR015330">
    <property type="entry name" value="DNA_primase/pol_bifunc_N"/>
</dbReference>
<evidence type="ECO:0000313" key="2">
    <source>
        <dbReference type="EMBL" id="MCQ4082881.1"/>
    </source>
</evidence>